<evidence type="ECO:0000256" key="5">
    <source>
        <dbReference type="SAM" id="Phobius"/>
    </source>
</evidence>
<keyword evidence="7" id="KW-1185">Reference proteome</keyword>
<comment type="caution">
    <text evidence="6">The sequence shown here is derived from an EMBL/GenBank/DDBJ whole genome shotgun (WGS) entry which is preliminary data.</text>
</comment>
<feature type="transmembrane region" description="Helical" evidence="5">
    <location>
        <begin position="43"/>
        <end position="63"/>
    </location>
</feature>
<evidence type="ECO:0000313" key="6">
    <source>
        <dbReference type="EMBL" id="MDR6225595.1"/>
    </source>
</evidence>
<dbReference type="EMBL" id="JAVDQG010000003">
    <property type="protein sequence ID" value="MDR6225595.1"/>
    <property type="molecule type" value="Genomic_DNA"/>
</dbReference>
<feature type="transmembrane region" description="Helical" evidence="5">
    <location>
        <begin position="70"/>
        <end position="88"/>
    </location>
</feature>
<protein>
    <submittedName>
        <fullName evidence="6">Membrane protein YphA (DoxX/SURF4 family)</fullName>
    </submittedName>
</protein>
<accession>A0ABU1IPB1</accession>
<dbReference type="RefSeq" id="WP_309864483.1">
    <property type="nucleotide sequence ID" value="NZ_JAVDQG010000003.1"/>
</dbReference>
<keyword evidence="3 5" id="KW-1133">Transmembrane helix</keyword>
<evidence type="ECO:0000256" key="1">
    <source>
        <dbReference type="ARBA" id="ARBA00004141"/>
    </source>
</evidence>
<keyword evidence="4 5" id="KW-0472">Membrane</keyword>
<sequence length="122" mass="13018">MKWVVRIVQALLTLVFLLAGGMKLSGNPMQVTAFTEIYGYPVVFMYVVGVIEVLAAIGLFIGYWKPKVSLYSAGLLALTMAGAVLTHFQAGQGLAESVAALILLALALLVFFGYRSSLQTGS</sequence>
<evidence type="ECO:0000256" key="2">
    <source>
        <dbReference type="ARBA" id="ARBA00022692"/>
    </source>
</evidence>
<evidence type="ECO:0000256" key="4">
    <source>
        <dbReference type="ARBA" id="ARBA00023136"/>
    </source>
</evidence>
<reference evidence="6 7" key="1">
    <citation type="submission" date="2023-07" db="EMBL/GenBank/DDBJ databases">
        <title>Genomic Encyclopedia of Type Strains, Phase IV (KMG-IV): sequencing the most valuable type-strain genomes for metagenomic binning, comparative biology and taxonomic classification.</title>
        <authorList>
            <person name="Goeker M."/>
        </authorList>
    </citation>
    <scope>NUCLEOTIDE SEQUENCE [LARGE SCALE GENOMIC DNA]</scope>
    <source>
        <strain evidence="6 7">DSM 45903</strain>
    </source>
</reference>
<gene>
    <name evidence="6" type="ORF">JOE21_001593</name>
</gene>
<dbReference type="Pfam" id="PF13564">
    <property type="entry name" value="DoxX_2"/>
    <property type="match status" value="1"/>
</dbReference>
<dbReference type="InterPro" id="IPR032808">
    <property type="entry name" value="DoxX"/>
</dbReference>
<proteinExistence type="predicted"/>
<feature type="transmembrane region" description="Helical" evidence="5">
    <location>
        <begin position="94"/>
        <end position="114"/>
    </location>
</feature>
<organism evidence="6 7">
    <name type="scientific">Desmospora profundinema</name>
    <dbReference type="NCBI Taxonomy" id="1571184"/>
    <lineage>
        <taxon>Bacteria</taxon>
        <taxon>Bacillati</taxon>
        <taxon>Bacillota</taxon>
        <taxon>Bacilli</taxon>
        <taxon>Bacillales</taxon>
        <taxon>Thermoactinomycetaceae</taxon>
        <taxon>Desmospora</taxon>
    </lineage>
</organism>
<evidence type="ECO:0000256" key="3">
    <source>
        <dbReference type="ARBA" id="ARBA00022989"/>
    </source>
</evidence>
<dbReference type="Proteomes" id="UP001185012">
    <property type="component" value="Unassembled WGS sequence"/>
</dbReference>
<comment type="subcellular location">
    <subcellularLocation>
        <location evidence="1">Membrane</location>
        <topology evidence="1">Multi-pass membrane protein</topology>
    </subcellularLocation>
</comment>
<keyword evidence="2 5" id="KW-0812">Transmembrane</keyword>
<evidence type="ECO:0000313" key="7">
    <source>
        <dbReference type="Proteomes" id="UP001185012"/>
    </source>
</evidence>
<name>A0ABU1IPB1_9BACL</name>